<comment type="caution">
    <text evidence="3">The sequence shown here is derived from an EMBL/GenBank/DDBJ whole genome shotgun (WGS) entry which is preliminary data.</text>
</comment>
<keyword evidence="4" id="KW-1185">Reference proteome</keyword>
<dbReference type="RefSeq" id="WP_006949957.1">
    <property type="nucleotide sequence ID" value="NZ_BAJI01000009.1"/>
</dbReference>
<dbReference type="EMBL" id="AEEI01000051">
    <property type="protein sequence ID" value="EFM01339.1"/>
    <property type="molecule type" value="Genomic_DNA"/>
</dbReference>
<gene>
    <name evidence="3" type="ORF">HMPREF0658_1725</name>
</gene>
<dbReference type="eggNOG" id="COG1853">
    <property type="taxonomic scope" value="Bacteria"/>
</dbReference>
<name>E0NU72_9BACT</name>
<dbReference type="HOGENOM" id="CLU_102849_0_0_10"/>
<accession>E0NU72</accession>
<evidence type="ECO:0000313" key="4">
    <source>
        <dbReference type="Proteomes" id="UP000004394"/>
    </source>
</evidence>
<dbReference type="Pfam" id="PF01613">
    <property type="entry name" value="Flavin_Reduct"/>
    <property type="match status" value="1"/>
</dbReference>
<dbReference type="PANTHER" id="PTHR43567">
    <property type="entry name" value="FLAVOREDOXIN-RELATED-RELATED"/>
    <property type="match status" value="1"/>
</dbReference>
<dbReference type="STRING" id="862515.HMPREF0658_1725"/>
<dbReference type="InterPro" id="IPR002563">
    <property type="entry name" value="Flavin_Rdtase-like_dom"/>
</dbReference>
<dbReference type="GO" id="GO:0016646">
    <property type="term" value="F:oxidoreductase activity, acting on the CH-NH group of donors, NAD or NADP as acceptor"/>
    <property type="evidence" value="ECO:0007669"/>
    <property type="project" value="UniProtKB-ARBA"/>
</dbReference>
<dbReference type="Proteomes" id="UP000004394">
    <property type="component" value="Unassembled WGS sequence"/>
</dbReference>
<dbReference type="InterPro" id="IPR012349">
    <property type="entry name" value="Split_barrel_FMN-bd"/>
</dbReference>
<protein>
    <recommendedName>
        <fullName evidence="2">Flavin reductase like domain-containing protein</fullName>
    </recommendedName>
</protein>
<dbReference type="OrthoDB" id="9791490at2"/>
<proteinExistence type="inferred from homology"/>
<dbReference type="InterPro" id="IPR052174">
    <property type="entry name" value="Flavoredoxin"/>
</dbReference>
<sequence>MKKREINVADHACEILKALKTGVLLTSCADGRVNTMTISWGMLGIEWNYPLFITVVREGRFTRSLLDKNGQFTINIPRADSPMKALAVCGTKSGRDIDKIAQLGLTLVDGEEVSVPAIKEFPLTLECQVVYKQLQNLDALEDRTAYEKCYPQDISGTSSGSNRDAHIAYYGKILRAYMIEE</sequence>
<dbReference type="PANTHER" id="PTHR43567:SF5">
    <property type="entry name" value="HYPOTHETICAL CYTOSOLIC PROTEIN"/>
    <property type="match status" value="1"/>
</dbReference>
<dbReference type="SUPFAM" id="SSF50475">
    <property type="entry name" value="FMN-binding split barrel"/>
    <property type="match status" value="1"/>
</dbReference>
<dbReference type="Gene3D" id="2.30.110.10">
    <property type="entry name" value="Electron Transport, Fmn-binding Protein, Chain A"/>
    <property type="match status" value="1"/>
</dbReference>
<dbReference type="AlphaFoldDB" id="E0NU72"/>
<evidence type="ECO:0000256" key="1">
    <source>
        <dbReference type="ARBA" id="ARBA00038054"/>
    </source>
</evidence>
<evidence type="ECO:0000259" key="2">
    <source>
        <dbReference type="Pfam" id="PF01613"/>
    </source>
</evidence>
<comment type="similarity">
    <text evidence="1">Belongs to the flavoredoxin family.</text>
</comment>
<feature type="domain" description="Flavin reductase like" evidence="2">
    <location>
        <begin position="21"/>
        <end position="131"/>
    </location>
</feature>
<organism evidence="3 4">
    <name type="scientific">Hoylesella marshii DSM 16973 = JCM 13450</name>
    <dbReference type="NCBI Taxonomy" id="862515"/>
    <lineage>
        <taxon>Bacteria</taxon>
        <taxon>Pseudomonadati</taxon>
        <taxon>Bacteroidota</taxon>
        <taxon>Bacteroidia</taxon>
        <taxon>Bacteroidales</taxon>
        <taxon>Prevotellaceae</taxon>
        <taxon>Hoylesella</taxon>
    </lineage>
</organism>
<reference evidence="3" key="1">
    <citation type="submission" date="2010-07" db="EMBL/GenBank/DDBJ databases">
        <authorList>
            <person name="Muzny D."/>
            <person name="Qin X."/>
            <person name="Deng J."/>
            <person name="Jiang H."/>
            <person name="Liu Y."/>
            <person name="Qu J."/>
            <person name="Song X.-Z."/>
            <person name="Zhang L."/>
            <person name="Thornton R."/>
            <person name="Coyle M."/>
            <person name="Francisco L."/>
            <person name="Jackson L."/>
            <person name="Javaid M."/>
            <person name="Korchina V."/>
            <person name="Kovar C."/>
            <person name="Mata R."/>
            <person name="Mathew T."/>
            <person name="Ngo R."/>
            <person name="Nguyen L."/>
            <person name="Nguyen N."/>
            <person name="Okwuonu G."/>
            <person name="Ongeri F."/>
            <person name="Pham C."/>
            <person name="Simmons D."/>
            <person name="Wilczek-Boney K."/>
            <person name="Hale W."/>
            <person name="Jakkamsetti A."/>
            <person name="Pham P."/>
            <person name="Ruth R."/>
            <person name="San Lucas F."/>
            <person name="Warren J."/>
            <person name="Zhang J."/>
            <person name="Zhao Z."/>
            <person name="Zhou C."/>
            <person name="Zhu D."/>
            <person name="Lee S."/>
            <person name="Bess C."/>
            <person name="Blankenburg K."/>
            <person name="Forbes L."/>
            <person name="Fu Q."/>
            <person name="Gubbala S."/>
            <person name="Hirani K."/>
            <person name="Jayaseelan J.C."/>
            <person name="Lara F."/>
            <person name="Munidasa M."/>
            <person name="Palculict T."/>
            <person name="Patil S."/>
            <person name="Pu L.-L."/>
            <person name="Saada N."/>
            <person name="Tang L."/>
            <person name="Weissenberger G."/>
            <person name="Zhu Y."/>
            <person name="Hemphill L."/>
            <person name="Shang Y."/>
            <person name="Youmans B."/>
            <person name="Ayvaz T."/>
            <person name="Ross M."/>
            <person name="Santibanez J."/>
            <person name="Aqrawi P."/>
            <person name="Gross S."/>
            <person name="Joshi V."/>
            <person name="Fowler G."/>
            <person name="Nazareth L."/>
            <person name="Reid J."/>
            <person name="Worley K."/>
            <person name="Petrosino J."/>
            <person name="Highlander S."/>
            <person name="Gibbs R."/>
        </authorList>
    </citation>
    <scope>NUCLEOTIDE SEQUENCE [LARGE SCALE GENOMIC DNA]</scope>
    <source>
        <strain evidence="3">DSM 16973</strain>
    </source>
</reference>
<evidence type="ECO:0000313" key="3">
    <source>
        <dbReference type="EMBL" id="EFM01339.1"/>
    </source>
</evidence>
<dbReference type="BioCyc" id="PMAR862515-HMP:GMOO-1750-MONOMER"/>
<dbReference type="GO" id="GO:0010181">
    <property type="term" value="F:FMN binding"/>
    <property type="evidence" value="ECO:0007669"/>
    <property type="project" value="InterPro"/>
</dbReference>